<dbReference type="eggNOG" id="COG2162">
    <property type="taxonomic scope" value="Bacteria"/>
</dbReference>
<organism evidence="3 4">
    <name type="scientific">Streptomyces clavuligerus</name>
    <dbReference type="NCBI Taxonomy" id="1901"/>
    <lineage>
        <taxon>Bacteria</taxon>
        <taxon>Bacillati</taxon>
        <taxon>Actinomycetota</taxon>
        <taxon>Actinomycetes</taxon>
        <taxon>Kitasatosporales</taxon>
        <taxon>Streptomycetaceae</taxon>
        <taxon>Streptomyces</taxon>
    </lineage>
</organism>
<dbReference type="PANTHER" id="PTHR11786:SF0">
    <property type="entry name" value="ARYLAMINE N-ACETYLTRANSFERASE 4-RELATED"/>
    <property type="match status" value="1"/>
</dbReference>
<gene>
    <name evidence="3" type="ORF">SCLAV_1739</name>
</gene>
<dbReference type="InterPro" id="IPR038765">
    <property type="entry name" value="Papain-like_cys_pep_sf"/>
</dbReference>
<keyword evidence="4" id="KW-1185">Reference proteome</keyword>
<dbReference type="Pfam" id="PF00797">
    <property type="entry name" value="Acetyltransf_2"/>
    <property type="match status" value="1"/>
</dbReference>
<dbReference type="PANTHER" id="PTHR11786">
    <property type="entry name" value="N-HYDROXYARYLAMINE O-ACETYLTRANSFERASE"/>
    <property type="match status" value="1"/>
</dbReference>
<sequence length="283" mass="31090">MARDRRGGQTAAMDAREAPADTVVSVMDAYLRRIGARRPERADPAALRSLMLCHVRTVPFENLSIHLHEDIVLEEDALLAKIVDRGRGGFCYELNGAFAALLRHLGFTVALLQARAYGGDGRPGIPYDHLALRVETEDGRPWLVDVGFGDNSHQPLAWDERGDQRDPAGVFRVEAAGGGVLEVSRDGRRQYRLEPGARELADFRVGAWWHRTSPGSPFTRSLVCSLVTTGGRVTLSGRKLVVTADGERHEELLADGAAVLAAYRDHFGLRLDRLPRDPRGGRG</sequence>
<dbReference type="Gene3D" id="3.30.2140.10">
    <property type="entry name" value="Arylamine N-acetyltransferase"/>
    <property type="match status" value="1"/>
</dbReference>
<dbReference type="InterPro" id="IPR001447">
    <property type="entry name" value="Arylamine_N-AcTrfase"/>
</dbReference>
<accession>E2Q3J3</accession>
<dbReference type="PRINTS" id="PR01543">
    <property type="entry name" value="ANATRNSFRASE"/>
</dbReference>
<evidence type="ECO:0000256" key="1">
    <source>
        <dbReference type="ARBA" id="ARBA00006547"/>
    </source>
</evidence>
<comment type="similarity">
    <text evidence="1 2">Belongs to the arylamine N-acetyltransferase family.</text>
</comment>
<dbReference type="Gene3D" id="2.40.128.150">
    <property type="entry name" value="Cysteine proteinases"/>
    <property type="match status" value="1"/>
</dbReference>
<dbReference type="AlphaFoldDB" id="E2Q3J3"/>
<dbReference type="STRING" id="1901.BB341_19590"/>
<dbReference type="GO" id="GO:0016407">
    <property type="term" value="F:acetyltransferase activity"/>
    <property type="evidence" value="ECO:0007669"/>
    <property type="project" value="InterPro"/>
</dbReference>
<evidence type="ECO:0000313" key="4">
    <source>
        <dbReference type="Proteomes" id="UP000002357"/>
    </source>
</evidence>
<dbReference type="Proteomes" id="UP000002357">
    <property type="component" value="Chromosome"/>
</dbReference>
<dbReference type="SUPFAM" id="SSF54001">
    <property type="entry name" value="Cysteine proteinases"/>
    <property type="match status" value="1"/>
</dbReference>
<proteinExistence type="inferred from homology"/>
<evidence type="ECO:0000313" key="3">
    <source>
        <dbReference type="EMBL" id="EFG06813.1"/>
    </source>
</evidence>
<dbReference type="EMBL" id="CM000913">
    <property type="protein sequence ID" value="EFG06813.1"/>
    <property type="molecule type" value="Genomic_DNA"/>
</dbReference>
<keyword evidence="3" id="KW-0808">Transferase</keyword>
<protein>
    <submittedName>
        <fullName evidence="3">N-hydroxyarylamine O-acetyltransferase</fullName>
    </submittedName>
</protein>
<name>E2Q3J3_STRCL</name>
<reference evidence="3 4" key="1">
    <citation type="journal article" date="2010" name="Genome Biol. Evol.">
        <title>The sequence of a 1.8-mb bacterial linear plasmid reveals a rich evolutionary reservoir of secondary metabolic pathways.</title>
        <authorList>
            <person name="Medema M.H."/>
            <person name="Trefzer A."/>
            <person name="Kovalchuk A."/>
            <person name="van den Berg M."/>
            <person name="Mueller U."/>
            <person name="Heijne W."/>
            <person name="Wu L."/>
            <person name="Alam M.T."/>
            <person name="Ronning C.M."/>
            <person name="Nierman W.C."/>
            <person name="Bovenberg R.A.L."/>
            <person name="Breitling R."/>
            <person name="Takano E."/>
        </authorList>
    </citation>
    <scope>NUCLEOTIDE SEQUENCE [LARGE SCALE GENOMIC DNA]</scope>
    <source>
        <strain evidence="4">ATCC 27064 / DSM 738 / JCM 4710 / NBRC 13307 / NCIMB 12785 / NRRL 3585 / VKM Ac-602</strain>
    </source>
</reference>
<evidence type="ECO:0000256" key="2">
    <source>
        <dbReference type="RuleBase" id="RU003452"/>
    </source>
</evidence>